<organism evidence="3 4">
    <name type="scientific">Agaribacillus aureus</name>
    <dbReference type="NCBI Taxonomy" id="3051825"/>
    <lineage>
        <taxon>Bacteria</taxon>
        <taxon>Pseudomonadati</taxon>
        <taxon>Bacteroidota</taxon>
        <taxon>Cytophagia</taxon>
        <taxon>Cytophagales</taxon>
        <taxon>Splendidivirgaceae</taxon>
        <taxon>Agaribacillus</taxon>
    </lineage>
</organism>
<dbReference type="Pfam" id="PF13635">
    <property type="entry name" value="DUF4143"/>
    <property type="match status" value="1"/>
</dbReference>
<dbReference type="Pfam" id="PF13173">
    <property type="entry name" value="AAA_14"/>
    <property type="match status" value="1"/>
</dbReference>
<sequence>MRELFENSRDLIAEINTSFIRPLATQIDWSWRLNGIIGARGTGKTTLLLQHLSTTHGIGEEAVYISLDDIYFSSNRLIDFIKAFRLKGGKYLYIDEVHKYPEWAREIKNVHDLYKDIQITFTGSSIIDILKQDVDLSRRAVIYELPGLSFREFLLLSGIKEIEAIPISDLVKNHQEISMELTKDFRPLKYFEDYLTYGYYPFFLEGTKSFKRKLKQVINLVIQTDLNFIEGYDPKNARKVNQLLYILASNVPFKPNISKLSDKIGIHRNTLIQYLHYLEKASVIHLVNPEGISISTLQKPEKVYLRNTNLAYALAPDKTNIGSLRETFFISQVQPIGTLNIPMNGDFSFEDRYIFEIGGQNKGRKQINELKNAHIVSDEIERGIDNRIPLWLFGLLY</sequence>
<feature type="domain" description="AAA" evidence="1">
    <location>
        <begin position="33"/>
        <end position="154"/>
    </location>
</feature>
<dbReference type="PANTHER" id="PTHR42990:SF1">
    <property type="entry name" value="AAA+ ATPASE DOMAIN-CONTAINING PROTEIN"/>
    <property type="match status" value="1"/>
</dbReference>
<dbReference type="InterPro" id="IPR025420">
    <property type="entry name" value="DUF4143"/>
</dbReference>
<protein>
    <submittedName>
        <fullName evidence="3">AAA family ATPase</fullName>
    </submittedName>
</protein>
<dbReference type="EMBL" id="JAUJEB010000006">
    <property type="protein sequence ID" value="MDN5215232.1"/>
    <property type="molecule type" value="Genomic_DNA"/>
</dbReference>
<feature type="domain" description="DUF4143" evidence="2">
    <location>
        <begin position="235"/>
        <end position="333"/>
    </location>
</feature>
<dbReference type="RefSeq" id="WP_346760570.1">
    <property type="nucleotide sequence ID" value="NZ_JAUJEB010000006.1"/>
</dbReference>
<proteinExistence type="predicted"/>
<evidence type="ECO:0000313" key="3">
    <source>
        <dbReference type="EMBL" id="MDN5215232.1"/>
    </source>
</evidence>
<dbReference type="InterPro" id="IPR027417">
    <property type="entry name" value="P-loop_NTPase"/>
</dbReference>
<dbReference type="InterPro" id="IPR041682">
    <property type="entry name" value="AAA_14"/>
</dbReference>
<dbReference type="Proteomes" id="UP001172083">
    <property type="component" value="Unassembled WGS sequence"/>
</dbReference>
<evidence type="ECO:0000259" key="2">
    <source>
        <dbReference type="Pfam" id="PF13635"/>
    </source>
</evidence>
<dbReference type="PANTHER" id="PTHR42990">
    <property type="entry name" value="ATPASE"/>
    <property type="match status" value="1"/>
</dbReference>
<comment type="caution">
    <text evidence="3">The sequence shown here is derived from an EMBL/GenBank/DDBJ whole genome shotgun (WGS) entry which is preliminary data.</text>
</comment>
<reference evidence="3" key="1">
    <citation type="submission" date="2023-06" db="EMBL/GenBank/DDBJ databases">
        <title>Genomic of Agaribacillus aureum.</title>
        <authorList>
            <person name="Wang G."/>
        </authorList>
    </citation>
    <scope>NUCLEOTIDE SEQUENCE</scope>
    <source>
        <strain evidence="3">BMA12</strain>
    </source>
</reference>
<evidence type="ECO:0000259" key="1">
    <source>
        <dbReference type="Pfam" id="PF13173"/>
    </source>
</evidence>
<dbReference type="SUPFAM" id="SSF52540">
    <property type="entry name" value="P-loop containing nucleoside triphosphate hydrolases"/>
    <property type="match status" value="1"/>
</dbReference>
<keyword evidence="4" id="KW-1185">Reference proteome</keyword>
<gene>
    <name evidence="3" type="ORF">QQ020_24345</name>
</gene>
<name>A0ABT8LBS4_9BACT</name>
<dbReference type="Gene3D" id="3.40.50.300">
    <property type="entry name" value="P-loop containing nucleotide triphosphate hydrolases"/>
    <property type="match status" value="1"/>
</dbReference>
<accession>A0ABT8LBS4</accession>
<evidence type="ECO:0000313" key="4">
    <source>
        <dbReference type="Proteomes" id="UP001172083"/>
    </source>
</evidence>